<dbReference type="AlphaFoldDB" id="A0A392TY54"/>
<dbReference type="Proteomes" id="UP000265520">
    <property type="component" value="Unassembled WGS sequence"/>
</dbReference>
<keyword evidence="2" id="KW-1185">Reference proteome</keyword>
<dbReference type="EMBL" id="LXQA010688492">
    <property type="protein sequence ID" value="MCI66093.1"/>
    <property type="molecule type" value="Genomic_DNA"/>
</dbReference>
<organism evidence="1 2">
    <name type="scientific">Trifolium medium</name>
    <dbReference type="NCBI Taxonomy" id="97028"/>
    <lineage>
        <taxon>Eukaryota</taxon>
        <taxon>Viridiplantae</taxon>
        <taxon>Streptophyta</taxon>
        <taxon>Embryophyta</taxon>
        <taxon>Tracheophyta</taxon>
        <taxon>Spermatophyta</taxon>
        <taxon>Magnoliopsida</taxon>
        <taxon>eudicotyledons</taxon>
        <taxon>Gunneridae</taxon>
        <taxon>Pentapetalae</taxon>
        <taxon>rosids</taxon>
        <taxon>fabids</taxon>
        <taxon>Fabales</taxon>
        <taxon>Fabaceae</taxon>
        <taxon>Papilionoideae</taxon>
        <taxon>50 kb inversion clade</taxon>
        <taxon>NPAAA clade</taxon>
        <taxon>Hologalegina</taxon>
        <taxon>IRL clade</taxon>
        <taxon>Trifolieae</taxon>
        <taxon>Trifolium</taxon>
    </lineage>
</organism>
<evidence type="ECO:0000313" key="1">
    <source>
        <dbReference type="EMBL" id="MCI66093.1"/>
    </source>
</evidence>
<proteinExistence type="predicted"/>
<evidence type="ECO:0000313" key="2">
    <source>
        <dbReference type="Proteomes" id="UP000265520"/>
    </source>
</evidence>
<accession>A0A392TY54</accession>
<feature type="non-terminal residue" evidence="1">
    <location>
        <position position="16"/>
    </location>
</feature>
<name>A0A392TY54_9FABA</name>
<reference evidence="1 2" key="1">
    <citation type="journal article" date="2018" name="Front. Plant Sci.">
        <title>Red Clover (Trifolium pratense) and Zigzag Clover (T. medium) - A Picture of Genomic Similarities and Differences.</title>
        <authorList>
            <person name="Dluhosova J."/>
            <person name="Istvanek J."/>
            <person name="Nedelnik J."/>
            <person name="Repkova J."/>
        </authorList>
    </citation>
    <scope>NUCLEOTIDE SEQUENCE [LARGE SCALE GENOMIC DNA]</scope>
    <source>
        <strain evidence="2">cv. 10/8</strain>
        <tissue evidence="1">Leaf</tissue>
    </source>
</reference>
<comment type="caution">
    <text evidence="1">The sequence shown here is derived from an EMBL/GenBank/DDBJ whole genome shotgun (WGS) entry which is preliminary data.</text>
</comment>
<protein>
    <submittedName>
        <fullName evidence="1">Uncharacterized protein</fullName>
    </submittedName>
</protein>
<sequence>MVEDPAAEATAEDLAA</sequence>